<dbReference type="PANTHER" id="PTHR43851">
    <property type="match status" value="1"/>
</dbReference>
<protein>
    <submittedName>
        <fullName evidence="6">ABC1-domain-containing protein</fullName>
    </submittedName>
</protein>
<dbReference type="Pfam" id="PF03109">
    <property type="entry name" value="ABC1"/>
    <property type="match status" value="1"/>
</dbReference>
<dbReference type="SUPFAM" id="SSF56112">
    <property type="entry name" value="Protein kinase-like (PK-like)"/>
    <property type="match status" value="1"/>
</dbReference>
<evidence type="ECO:0000256" key="4">
    <source>
        <dbReference type="ARBA" id="ARBA00022840"/>
    </source>
</evidence>
<accession>A0A8H3WZR5</accession>
<dbReference type="GO" id="GO:0016740">
    <property type="term" value="F:transferase activity"/>
    <property type="evidence" value="ECO:0007669"/>
    <property type="project" value="UniProtKB-KW"/>
</dbReference>
<dbReference type="InterPro" id="IPR004147">
    <property type="entry name" value="ABC1_dom"/>
</dbReference>
<proteinExistence type="inferred from homology"/>
<dbReference type="AlphaFoldDB" id="A0A8H3WZR5"/>
<dbReference type="InterPro" id="IPR034646">
    <property type="entry name" value="ADCK3_dom"/>
</dbReference>
<keyword evidence="7" id="KW-1185">Reference proteome</keyword>
<dbReference type="InterPro" id="IPR051409">
    <property type="entry name" value="Atypical_kinase_ADCK"/>
</dbReference>
<dbReference type="OrthoDB" id="201153at2759"/>
<evidence type="ECO:0000256" key="2">
    <source>
        <dbReference type="ARBA" id="ARBA00022679"/>
    </source>
</evidence>
<gene>
    <name evidence="6" type="ORF">F8M41_011154</name>
</gene>
<dbReference type="InterPro" id="IPR011009">
    <property type="entry name" value="Kinase-like_dom_sf"/>
</dbReference>
<dbReference type="GO" id="GO:0005524">
    <property type="term" value="F:ATP binding"/>
    <property type="evidence" value="ECO:0007669"/>
    <property type="project" value="UniProtKB-KW"/>
</dbReference>
<dbReference type="EMBL" id="WTPW01002290">
    <property type="protein sequence ID" value="KAF0387795.1"/>
    <property type="molecule type" value="Genomic_DNA"/>
</dbReference>
<organism evidence="6 7">
    <name type="scientific">Gigaspora margarita</name>
    <dbReference type="NCBI Taxonomy" id="4874"/>
    <lineage>
        <taxon>Eukaryota</taxon>
        <taxon>Fungi</taxon>
        <taxon>Fungi incertae sedis</taxon>
        <taxon>Mucoromycota</taxon>
        <taxon>Glomeromycotina</taxon>
        <taxon>Glomeromycetes</taxon>
        <taxon>Diversisporales</taxon>
        <taxon>Gigasporaceae</taxon>
        <taxon>Gigaspora</taxon>
    </lineage>
</organism>
<evidence type="ECO:0000313" key="6">
    <source>
        <dbReference type="EMBL" id="KAF0387795.1"/>
    </source>
</evidence>
<dbReference type="Proteomes" id="UP000439903">
    <property type="component" value="Unassembled WGS sequence"/>
</dbReference>
<comment type="caution">
    <text evidence="6">The sequence shown here is derived from an EMBL/GenBank/DDBJ whole genome shotgun (WGS) entry which is preliminary data.</text>
</comment>
<name>A0A8H3WZR5_GIGMA</name>
<keyword evidence="4" id="KW-0067">ATP-binding</keyword>
<dbReference type="GO" id="GO:0006744">
    <property type="term" value="P:ubiquinone biosynthetic process"/>
    <property type="evidence" value="ECO:0007669"/>
    <property type="project" value="TreeGrafter"/>
</dbReference>
<evidence type="ECO:0000256" key="3">
    <source>
        <dbReference type="ARBA" id="ARBA00022741"/>
    </source>
</evidence>
<keyword evidence="3" id="KW-0547">Nucleotide-binding</keyword>
<dbReference type="CDD" id="cd13970">
    <property type="entry name" value="ABC1_ADCK3"/>
    <property type="match status" value="1"/>
</dbReference>
<evidence type="ECO:0000256" key="1">
    <source>
        <dbReference type="ARBA" id="ARBA00009670"/>
    </source>
</evidence>
<reference evidence="6 7" key="1">
    <citation type="journal article" date="2019" name="Environ. Microbiol.">
        <title>At the nexus of three kingdoms: the genome of the mycorrhizal fungus Gigaspora margarita provides insights into plant, endobacterial and fungal interactions.</title>
        <authorList>
            <person name="Venice F."/>
            <person name="Ghignone S."/>
            <person name="Salvioli di Fossalunga A."/>
            <person name="Amselem J."/>
            <person name="Novero M."/>
            <person name="Xianan X."/>
            <person name="Sedzielewska Toro K."/>
            <person name="Morin E."/>
            <person name="Lipzen A."/>
            <person name="Grigoriev I.V."/>
            <person name="Henrissat B."/>
            <person name="Martin F.M."/>
            <person name="Bonfante P."/>
        </authorList>
    </citation>
    <scope>NUCLEOTIDE SEQUENCE [LARGE SCALE GENOMIC DNA]</scope>
    <source>
        <strain evidence="6 7">BEG34</strain>
    </source>
</reference>
<sequence>MSSKRIADTFGVINACTKIASNFIKLQTTNANIILKSSNWRWSVKYQPTYKESVYQHKQDNDIEEIDRLSKQEDKPKHENVVTSNDASIFENSSVEASTETIHETKIPKVLKESKMPNTRVSRLFHYGGLAIGLGIGALGESVKRATGVSDVKTSSVFVNEANIDRLVNKLSRMRGAALKLGQMLSIQGNDMLPGPLEQLILKVQDSANYMPGWQMEKIMLTELGQDWRKNFSSFDSNPIAAASIGQVHSAELASRQMKLAIKIQYPGIVASIDSDLANLKTLVKVSNLLPKGLYLDNTIKVARKELLWETDYIREAECVEKFQTLLKNDNNFVVPQVIKELSTKMVLVCERMMGEPLTYAVAYGQELRDQIGENILHLCLRELFEFKFMQTDPNWTNFFYNKKTRKIELIDFGASRSFDSTFIDNYLNILKSAAKGDREGCAYYSERIGFLTGYESEVMKNAHVDSILTLGEPFAAPIYDFSKQTITNRVRNFIPTMLKYRLTPPPDETYSLHRKLSGAFLLCAKLGSRVRCRKLLEEVVNEV</sequence>
<evidence type="ECO:0000259" key="5">
    <source>
        <dbReference type="Pfam" id="PF03109"/>
    </source>
</evidence>
<keyword evidence="2" id="KW-0808">Transferase</keyword>
<feature type="domain" description="ABC1 atypical kinase-like" evidence="5">
    <location>
        <begin position="203"/>
        <end position="444"/>
    </location>
</feature>
<dbReference type="PANTHER" id="PTHR43851:SF3">
    <property type="entry name" value="COENZYME Q8"/>
    <property type="match status" value="1"/>
</dbReference>
<comment type="similarity">
    <text evidence="1">Belongs to the protein kinase superfamily. ADCK protein kinase family.</text>
</comment>
<evidence type="ECO:0000313" key="7">
    <source>
        <dbReference type="Proteomes" id="UP000439903"/>
    </source>
</evidence>